<dbReference type="OrthoDB" id="10012881at2759"/>
<reference evidence="8" key="1">
    <citation type="submission" date="2022-03" db="EMBL/GenBank/DDBJ databases">
        <authorList>
            <person name="Martin C."/>
        </authorList>
    </citation>
    <scope>NUCLEOTIDE SEQUENCE</scope>
</reference>
<dbReference type="FunFam" id="2.40.10.10:FF:000003">
    <property type="entry name" value="Transmembrane serine protease 3"/>
    <property type="match status" value="2"/>
</dbReference>
<dbReference type="SUPFAM" id="SSF50494">
    <property type="entry name" value="Trypsin-like serine proteases"/>
    <property type="match status" value="2"/>
</dbReference>
<evidence type="ECO:0000313" key="9">
    <source>
        <dbReference type="Proteomes" id="UP000749559"/>
    </source>
</evidence>
<feature type="compositionally biased region" description="Low complexity" evidence="6">
    <location>
        <begin position="47"/>
        <end position="70"/>
    </location>
</feature>
<dbReference type="PROSITE" id="PS00135">
    <property type="entry name" value="TRYPSIN_SER"/>
    <property type="match status" value="1"/>
</dbReference>
<dbReference type="InterPro" id="IPR009003">
    <property type="entry name" value="Peptidase_S1_PA"/>
</dbReference>
<accession>A0A8S4NYU8</accession>
<evidence type="ECO:0000256" key="4">
    <source>
        <dbReference type="ARBA" id="ARBA00023157"/>
    </source>
</evidence>
<proteinExistence type="predicted"/>
<evidence type="ECO:0000256" key="2">
    <source>
        <dbReference type="ARBA" id="ARBA00022801"/>
    </source>
</evidence>
<evidence type="ECO:0000256" key="3">
    <source>
        <dbReference type="ARBA" id="ARBA00022825"/>
    </source>
</evidence>
<keyword evidence="2 5" id="KW-0378">Hydrolase</keyword>
<dbReference type="SMART" id="SM00020">
    <property type="entry name" value="Tryp_SPc"/>
    <property type="match status" value="2"/>
</dbReference>
<keyword evidence="3 5" id="KW-0720">Serine protease</keyword>
<dbReference type="InterPro" id="IPR018114">
    <property type="entry name" value="TRYPSIN_HIS"/>
</dbReference>
<dbReference type="GO" id="GO:0004252">
    <property type="term" value="F:serine-type endopeptidase activity"/>
    <property type="evidence" value="ECO:0007669"/>
    <property type="project" value="InterPro"/>
</dbReference>
<dbReference type="AlphaFoldDB" id="A0A8S4NYU8"/>
<dbReference type="Proteomes" id="UP000749559">
    <property type="component" value="Unassembled WGS sequence"/>
</dbReference>
<gene>
    <name evidence="8" type="ORF">OFUS_LOCUS11841</name>
</gene>
<feature type="domain" description="Peptidase S1" evidence="7">
    <location>
        <begin position="396"/>
        <end position="640"/>
    </location>
</feature>
<dbReference type="InterPro" id="IPR033116">
    <property type="entry name" value="TRYPSIN_SER"/>
</dbReference>
<evidence type="ECO:0000256" key="6">
    <source>
        <dbReference type="SAM" id="MobiDB-lite"/>
    </source>
</evidence>
<dbReference type="PANTHER" id="PTHR24252:SF18">
    <property type="entry name" value="OVOCHYMASE 1"/>
    <property type="match status" value="1"/>
</dbReference>
<evidence type="ECO:0000313" key="8">
    <source>
        <dbReference type="EMBL" id="CAH1785836.1"/>
    </source>
</evidence>
<evidence type="ECO:0000256" key="5">
    <source>
        <dbReference type="RuleBase" id="RU363034"/>
    </source>
</evidence>
<dbReference type="InterPro" id="IPR001314">
    <property type="entry name" value="Peptidase_S1A"/>
</dbReference>
<dbReference type="PROSITE" id="PS00134">
    <property type="entry name" value="TRYPSIN_HIS"/>
    <property type="match status" value="1"/>
</dbReference>
<dbReference type="GO" id="GO:0006508">
    <property type="term" value="P:proteolysis"/>
    <property type="evidence" value="ECO:0007669"/>
    <property type="project" value="UniProtKB-KW"/>
</dbReference>
<dbReference type="CDD" id="cd00190">
    <property type="entry name" value="Tryp_SPc"/>
    <property type="match status" value="2"/>
</dbReference>
<dbReference type="PRINTS" id="PR00722">
    <property type="entry name" value="CHYMOTRYPSIN"/>
</dbReference>
<dbReference type="PANTHER" id="PTHR24252">
    <property type="entry name" value="ACROSIN-RELATED"/>
    <property type="match status" value="1"/>
</dbReference>
<dbReference type="InterPro" id="IPR043504">
    <property type="entry name" value="Peptidase_S1_PA_chymotrypsin"/>
</dbReference>
<keyword evidence="4" id="KW-1015">Disulfide bond</keyword>
<comment type="caution">
    <text evidence="8">The sequence shown here is derived from an EMBL/GenBank/DDBJ whole genome shotgun (WGS) entry which is preliminary data.</text>
</comment>
<sequence>MKAIDFSHVGVGSKSHAFSLVLFSYDFSNYITSITTTEAEEKEQHQQKTTTTSRPTTTTPRSSTQSTISTTLPPFLSSCGQPFFTPSPRRAEPRIIGGEAAVNHTWPWAVSLLWNGEHYCGGTLISRSYVVTAAHCFVNQRAIFYRNWTLVFGEHDLSITEKSQQERKMNSFTIHPFYEAEGVLHDIALVELNRPIDYNIYVSPVCLPHVDYFEKAVTEGDPGNINSCYIVGWGVTQVIGPDQKQSNKLQELAVPIINQTLCNSPYWYDGRVKSTMMCAGYAEGRKDACSADSGSPLVCYVGNRWVFGGIISWGIGCAAPRHPGVYTRVPKYYDWIVGNTDVAGENYVIETPVPTTPSTTKRTTTIPFEVTTLDPGPMVSRPCGDRNLDQLYRTRIIGGKQVIPLSWPWMVSLWYDGQHYCAGTLINNYWILTAAQCFSYNRNVPRKWTANLARHDLSGNDRLQRQINFAEIISHENFTNFPISNDIALVRLATPIAYSTGIFPACIPYIDPFAPALRYGDPDNRFQCFSMGWGIYSARQFSTYSNVIRQVQLPILKSSLCNSTNWYNGKVSNEMLCAGYANGGKDTCTGDSGGPLICNLHNRWQQAGITSWGGVCAQARQPGVYTRVASYTSWINETMYRIDALMNTP</sequence>
<keyword evidence="9" id="KW-1185">Reference proteome</keyword>
<dbReference type="InterPro" id="IPR001254">
    <property type="entry name" value="Trypsin_dom"/>
</dbReference>
<name>A0A8S4NYU8_OWEFU</name>
<dbReference type="Pfam" id="PF00089">
    <property type="entry name" value="Trypsin"/>
    <property type="match status" value="2"/>
</dbReference>
<dbReference type="EMBL" id="CAIIXF020000006">
    <property type="protein sequence ID" value="CAH1785836.1"/>
    <property type="molecule type" value="Genomic_DNA"/>
</dbReference>
<evidence type="ECO:0000259" key="7">
    <source>
        <dbReference type="PROSITE" id="PS50240"/>
    </source>
</evidence>
<organism evidence="8 9">
    <name type="scientific">Owenia fusiformis</name>
    <name type="common">Polychaete worm</name>
    <dbReference type="NCBI Taxonomy" id="6347"/>
    <lineage>
        <taxon>Eukaryota</taxon>
        <taxon>Metazoa</taxon>
        <taxon>Spiralia</taxon>
        <taxon>Lophotrochozoa</taxon>
        <taxon>Annelida</taxon>
        <taxon>Polychaeta</taxon>
        <taxon>Sedentaria</taxon>
        <taxon>Canalipalpata</taxon>
        <taxon>Sabellida</taxon>
        <taxon>Oweniida</taxon>
        <taxon>Oweniidae</taxon>
        <taxon>Owenia</taxon>
    </lineage>
</organism>
<keyword evidence="1 5" id="KW-0645">Protease</keyword>
<feature type="domain" description="Peptidase S1" evidence="7">
    <location>
        <begin position="95"/>
        <end position="341"/>
    </location>
</feature>
<protein>
    <recommendedName>
        <fullName evidence="7">Peptidase S1 domain-containing protein</fullName>
    </recommendedName>
</protein>
<feature type="region of interest" description="Disordered" evidence="6">
    <location>
        <begin position="38"/>
        <end position="70"/>
    </location>
</feature>
<evidence type="ECO:0000256" key="1">
    <source>
        <dbReference type="ARBA" id="ARBA00022670"/>
    </source>
</evidence>
<dbReference type="Gene3D" id="2.40.10.10">
    <property type="entry name" value="Trypsin-like serine proteases"/>
    <property type="match status" value="2"/>
</dbReference>
<dbReference type="PROSITE" id="PS50240">
    <property type="entry name" value="TRYPSIN_DOM"/>
    <property type="match status" value="2"/>
</dbReference>